<dbReference type="EMBL" id="AAZO01002259">
    <property type="status" value="NOT_ANNOTATED_CDS"/>
    <property type="molecule type" value="Genomic_DNA"/>
</dbReference>
<dbReference type="Proteomes" id="UP000009046">
    <property type="component" value="Unassembled WGS sequence"/>
</dbReference>
<dbReference type="HOGENOM" id="CLU_1344697_0_0_1"/>
<organism>
    <name type="scientific">Pediculus humanus subsp. corporis</name>
    <name type="common">Body louse</name>
    <dbReference type="NCBI Taxonomy" id="121224"/>
    <lineage>
        <taxon>Eukaryota</taxon>
        <taxon>Metazoa</taxon>
        <taxon>Ecdysozoa</taxon>
        <taxon>Arthropoda</taxon>
        <taxon>Hexapoda</taxon>
        <taxon>Insecta</taxon>
        <taxon>Pterygota</taxon>
        <taxon>Neoptera</taxon>
        <taxon>Paraneoptera</taxon>
        <taxon>Psocodea</taxon>
        <taxon>Troctomorpha</taxon>
        <taxon>Phthiraptera</taxon>
        <taxon>Anoplura</taxon>
        <taxon>Pediculidae</taxon>
        <taxon>Pediculus</taxon>
    </lineage>
</organism>
<reference evidence="3" key="3">
    <citation type="submission" date="2020-05" db="UniProtKB">
        <authorList>
            <consortium name="EnsemblMetazoa"/>
        </authorList>
    </citation>
    <scope>IDENTIFICATION</scope>
    <source>
        <strain evidence="3">USDA</strain>
    </source>
</reference>
<dbReference type="EMBL" id="DS235154">
    <property type="protein sequence ID" value="EEB12633.1"/>
    <property type="molecule type" value="Genomic_DNA"/>
</dbReference>
<dbReference type="InParanoid" id="E0VGX7"/>
<dbReference type="OrthoDB" id="6286739at2759"/>
<dbReference type="KEGG" id="phu:Phum_PHUM194700"/>
<feature type="region of interest" description="Disordered" evidence="1">
    <location>
        <begin position="1"/>
        <end position="170"/>
    </location>
</feature>
<gene>
    <name evidence="3" type="primary">8240316</name>
    <name evidence="2" type="ORF">Phum_PHUM194700</name>
</gene>
<keyword evidence="4" id="KW-1185">Reference proteome</keyword>
<evidence type="ECO:0000256" key="1">
    <source>
        <dbReference type="SAM" id="MobiDB-lite"/>
    </source>
</evidence>
<dbReference type="RefSeq" id="XP_002425371.1">
    <property type="nucleotide sequence ID" value="XM_002425326.1"/>
</dbReference>
<reference evidence="2" key="2">
    <citation type="submission" date="2007-04" db="EMBL/GenBank/DDBJ databases">
        <title>The genome of the human body louse.</title>
        <authorList>
            <consortium name="The Human Body Louse Genome Consortium"/>
            <person name="Kirkness E."/>
            <person name="Walenz B."/>
            <person name="Hass B."/>
            <person name="Bruggner R."/>
            <person name="Strausberg R."/>
        </authorList>
    </citation>
    <scope>NUCLEOTIDE SEQUENCE</scope>
    <source>
        <strain evidence="2">USDA</strain>
    </source>
</reference>
<feature type="compositionally biased region" description="Basic and acidic residues" evidence="1">
    <location>
        <begin position="64"/>
        <end position="81"/>
    </location>
</feature>
<dbReference type="AlphaFoldDB" id="E0VGX7"/>
<name>E0VGX7_PEDHC</name>
<protein>
    <submittedName>
        <fullName evidence="2 3">Uncharacterized protein</fullName>
    </submittedName>
</protein>
<dbReference type="eggNOG" id="ENOG502S6I0">
    <property type="taxonomic scope" value="Eukaryota"/>
</dbReference>
<feature type="compositionally biased region" description="Polar residues" evidence="1">
    <location>
        <begin position="32"/>
        <end position="50"/>
    </location>
</feature>
<reference evidence="2" key="1">
    <citation type="submission" date="2007-04" db="EMBL/GenBank/DDBJ databases">
        <title>Annotation of Pediculus humanus corporis strain USDA.</title>
        <authorList>
            <person name="Kirkness E."/>
            <person name="Hannick L."/>
            <person name="Hass B."/>
            <person name="Bruggner R."/>
            <person name="Lawson D."/>
            <person name="Bidwell S."/>
            <person name="Joardar V."/>
            <person name="Caler E."/>
            <person name="Walenz B."/>
            <person name="Inman J."/>
            <person name="Schobel S."/>
            <person name="Galinsky K."/>
            <person name="Amedeo P."/>
            <person name="Strausberg R."/>
        </authorList>
    </citation>
    <scope>NUCLEOTIDE SEQUENCE</scope>
    <source>
        <strain evidence="2">USDA</strain>
    </source>
</reference>
<dbReference type="EnsemblMetazoa" id="PHUM194700-RA">
    <property type="protein sequence ID" value="PHUM194700-PA"/>
    <property type="gene ID" value="PHUM194700"/>
</dbReference>
<dbReference type="VEuPathDB" id="VectorBase:PHUM194700"/>
<evidence type="ECO:0000313" key="2">
    <source>
        <dbReference type="EMBL" id="EEB12633.1"/>
    </source>
</evidence>
<accession>E0VGX7</accession>
<dbReference type="GeneID" id="8240316"/>
<evidence type="ECO:0000313" key="4">
    <source>
        <dbReference type="Proteomes" id="UP000009046"/>
    </source>
</evidence>
<feature type="compositionally biased region" description="Polar residues" evidence="1">
    <location>
        <begin position="103"/>
        <end position="115"/>
    </location>
</feature>
<sequence length="204" mass="22396">MASSSVSQEDLENDFELTSRRSRIRTARARTVNPSRMESNGDTTEETISISKIPDTLNITNCGQEHDASPKPLSRSKDKRVNRCVPSTGGSTGEDEDDVLSASGETKQNTQNENILTPPKSFHQRCNKSPSDLDADDEDNQNQSDSTVSSLVQVPEQQTRARPGTPTGDTIVEVTPMKNDLSKIIISWKISAPVIQKTYSLLFA</sequence>
<feature type="compositionally biased region" description="Polar residues" evidence="1">
    <location>
        <begin position="141"/>
        <end position="160"/>
    </location>
</feature>
<evidence type="ECO:0000313" key="3">
    <source>
        <dbReference type="EnsemblMetazoa" id="PHUM194700-PA"/>
    </source>
</evidence>
<dbReference type="CTD" id="8240316"/>
<proteinExistence type="predicted"/>